<evidence type="ECO:0000256" key="2">
    <source>
        <dbReference type="ARBA" id="ARBA00022516"/>
    </source>
</evidence>
<dbReference type="RefSeq" id="WP_176237376.1">
    <property type="nucleotide sequence ID" value="NZ_BLRU01000432.1"/>
</dbReference>
<dbReference type="NCBIfam" id="NF000940">
    <property type="entry name" value="PRK00094.1-2"/>
    <property type="match status" value="1"/>
</dbReference>
<dbReference type="InterPro" id="IPR006168">
    <property type="entry name" value="G3P_DH_NAD-dep"/>
</dbReference>
<evidence type="ECO:0000259" key="10">
    <source>
        <dbReference type="Pfam" id="PF01210"/>
    </source>
</evidence>
<dbReference type="AlphaFoldDB" id="A0A6V8NMA4"/>
<dbReference type="Proteomes" id="UP000574717">
    <property type="component" value="Unassembled WGS sequence"/>
</dbReference>
<dbReference type="PRINTS" id="PR00077">
    <property type="entry name" value="GPDHDRGNASE"/>
</dbReference>
<keyword evidence="6" id="KW-0594">Phospholipid biosynthesis</keyword>
<accession>A0A6V8NMA4</accession>
<evidence type="ECO:0000256" key="5">
    <source>
        <dbReference type="ARBA" id="ARBA00023098"/>
    </source>
</evidence>
<dbReference type="GO" id="GO:0046168">
    <property type="term" value="P:glycerol-3-phosphate catabolic process"/>
    <property type="evidence" value="ECO:0007669"/>
    <property type="project" value="InterPro"/>
</dbReference>
<dbReference type="SUPFAM" id="SSF51735">
    <property type="entry name" value="NAD(P)-binding Rossmann-fold domains"/>
    <property type="match status" value="1"/>
</dbReference>
<dbReference type="GO" id="GO:0006650">
    <property type="term" value="P:glycerophospholipid metabolic process"/>
    <property type="evidence" value="ECO:0007669"/>
    <property type="project" value="UniProtKB-UniPathway"/>
</dbReference>
<reference evidence="12 13" key="1">
    <citation type="journal article" date="2020" name="Front. Microbiol.">
        <title>Single-cell genomics of novel Actinobacteria with the Wood-Ljungdahl pathway discovered in a serpentinizing system.</title>
        <authorList>
            <person name="Merino N."/>
            <person name="Kawai M."/>
            <person name="Boyd E.S."/>
            <person name="Colman D.R."/>
            <person name="McGlynn S.E."/>
            <person name="Nealson K.H."/>
            <person name="Kurokawa K."/>
            <person name="Hongoh Y."/>
        </authorList>
    </citation>
    <scope>NUCLEOTIDE SEQUENCE [LARGE SCALE GENOMIC DNA]</scope>
    <source>
        <strain evidence="12 13">S03</strain>
    </source>
</reference>
<name>A0A6V8NMA4_9ACTN</name>
<evidence type="ECO:0000256" key="8">
    <source>
        <dbReference type="RuleBase" id="RU000437"/>
    </source>
</evidence>
<dbReference type="FunFam" id="1.10.1040.10:FF:000001">
    <property type="entry name" value="Glycerol-3-phosphate dehydrogenase [NAD(P)+]"/>
    <property type="match status" value="1"/>
</dbReference>
<sequence length="226" mass="24722">ISEILQEELPHCRPAVLSGPNHAEEVGRLIPSATVVSARTKAVAEIVQDLFMTSFFRVYTNPDFLGVEISGALKNVIALGAGISDGLGYGDNTKAALMTRGLTEITRLGLKMGANPLTFAGLAGIGDLVVTCTSKHSRNRKLGIELGMGHKLQEILAEMRMVAEGVRTTRAAWQLAELHGVEMPITEQVYEVLFKLKNPCQAVEDLMKRGRRHEMEEIVPEKCQAW</sequence>
<feature type="domain" description="Glycerol-3-phosphate dehydrogenase NAD-dependent C-terminal" evidence="11">
    <location>
        <begin position="63"/>
        <end position="204"/>
    </location>
</feature>
<dbReference type="EMBL" id="BLRU01000432">
    <property type="protein sequence ID" value="GFP20440.1"/>
    <property type="molecule type" value="Genomic_DNA"/>
</dbReference>
<dbReference type="SUPFAM" id="SSF48179">
    <property type="entry name" value="6-phosphogluconate dehydrogenase C-terminal domain-like"/>
    <property type="match status" value="1"/>
</dbReference>
<keyword evidence="2" id="KW-0444">Lipid biosynthesis</keyword>
<evidence type="ECO:0000313" key="13">
    <source>
        <dbReference type="Proteomes" id="UP000574717"/>
    </source>
</evidence>
<evidence type="ECO:0000256" key="3">
    <source>
        <dbReference type="ARBA" id="ARBA00023002"/>
    </source>
</evidence>
<dbReference type="NCBIfam" id="NF000942">
    <property type="entry name" value="PRK00094.1-4"/>
    <property type="match status" value="1"/>
</dbReference>
<proteinExistence type="inferred from homology"/>
<dbReference type="GO" id="GO:0005975">
    <property type="term" value="P:carbohydrate metabolic process"/>
    <property type="evidence" value="ECO:0007669"/>
    <property type="project" value="InterPro"/>
</dbReference>
<evidence type="ECO:0000256" key="9">
    <source>
        <dbReference type="RuleBase" id="RU000439"/>
    </source>
</evidence>
<protein>
    <recommendedName>
        <fullName evidence="9">Glycerol-3-phosphate dehydrogenase</fullName>
        <ecNumber evidence="9">1.1.1.94</ecNumber>
    </recommendedName>
</protein>
<dbReference type="InterPro" id="IPR013328">
    <property type="entry name" value="6PGD_dom2"/>
</dbReference>
<organism evidence="12 13">
    <name type="scientific">Candidatus Hakubella thermalkaliphila</name>
    <dbReference type="NCBI Taxonomy" id="2754717"/>
    <lineage>
        <taxon>Bacteria</taxon>
        <taxon>Bacillati</taxon>
        <taxon>Actinomycetota</taxon>
        <taxon>Actinomycetota incertae sedis</taxon>
        <taxon>Candidatus Hakubellales</taxon>
        <taxon>Candidatus Hakubellaceae</taxon>
        <taxon>Candidatus Hakubella</taxon>
    </lineage>
</organism>
<dbReference type="GO" id="GO:0051287">
    <property type="term" value="F:NAD binding"/>
    <property type="evidence" value="ECO:0007669"/>
    <property type="project" value="InterPro"/>
</dbReference>
<dbReference type="UniPathway" id="UPA00940"/>
<feature type="domain" description="Glycerol-3-phosphate dehydrogenase NAD-dependent N-terminal" evidence="10">
    <location>
        <begin position="1"/>
        <end position="42"/>
    </location>
</feature>
<dbReference type="PANTHER" id="PTHR11728">
    <property type="entry name" value="GLYCEROL-3-PHOSPHATE DEHYDROGENASE"/>
    <property type="match status" value="1"/>
</dbReference>
<evidence type="ECO:0000256" key="6">
    <source>
        <dbReference type="ARBA" id="ARBA00023209"/>
    </source>
</evidence>
<dbReference type="Gene3D" id="3.40.50.720">
    <property type="entry name" value="NAD(P)-binding Rossmann-like Domain"/>
    <property type="match status" value="1"/>
</dbReference>
<evidence type="ECO:0000259" key="11">
    <source>
        <dbReference type="Pfam" id="PF07479"/>
    </source>
</evidence>
<dbReference type="PROSITE" id="PS00957">
    <property type="entry name" value="NAD_G3PDH"/>
    <property type="match status" value="1"/>
</dbReference>
<evidence type="ECO:0000256" key="4">
    <source>
        <dbReference type="ARBA" id="ARBA00023027"/>
    </source>
</evidence>
<dbReference type="Pfam" id="PF01210">
    <property type="entry name" value="NAD_Gly3P_dh_N"/>
    <property type="match status" value="1"/>
</dbReference>
<comment type="caution">
    <text evidence="12">The sequence shown here is derived from an EMBL/GenBank/DDBJ whole genome shotgun (WGS) entry which is preliminary data.</text>
</comment>
<dbReference type="Gene3D" id="1.10.1040.10">
    <property type="entry name" value="N-(1-d-carboxylethyl)-l-norvaline Dehydrogenase, domain 2"/>
    <property type="match status" value="1"/>
</dbReference>
<feature type="non-terminal residue" evidence="12">
    <location>
        <position position="1"/>
    </location>
</feature>
<dbReference type="Pfam" id="PF07479">
    <property type="entry name" value="NAD_Gly3P_dh_C"/>
    <property type="match status" value="1"/>
</dbReference>
<keyword evidence="5" id="KW-0443">Lipid metabolism</keyword>
<comment type="similarity">
    <text evidence="1 8">Belongs to the NAD-dependent glycerol-3-phosphate dehydrogenase family.</text>
</comment>
<dbReference type="InterPro" id="IPR011128">
    <property type="entry name" value="G3P_DH_NAD-dep_N"/>
</dbReference>
<evidence type="ECO:0000313" key="12">
    <source>
        <dbReference type="EMBL" id="GFP20440.1"/>
    </source>
</evidence>
<comment type="catalytic activity">
    <reaction evidence="9">
        <text>sn-glycerol 3-phosphate + NADP(+) = dihydroxyacetone phosphate + NADPH + H(+)</text>
        <dbReference type="Rhea" id="RHEA:11096"/>
        <dbReference type="ChEBI" id="CHEBI:15378"/>
        <dbReference type="ChEBI" id="CHEBI:57597"/>
        <dbReference type="ChEBI" id="CHEBI:57642"/>
        <dbReference type="ChEBI" id="CHEBI:57783"/>
        <dbReference type="ChEBI" id="CHEBI:58349"/>
        <dbReference type="EC" id="1.1.1.94"/>
    </reaction>
</comment>
<evidence type="ECO:0000256" key="1">
    <source>
        <dbReference type="ARBA" id="ARBA00011009"/>
    </source>
</evidence>
<dbReference type="InterPro" id="IPR036291">
    <property type="entry name" value="NAD(P)-bd_dom_sf"/>
</dbReference>
<dbReference type="GO" id="GO:0008654">
    <property type="term" value="P:phospholipid biosynthetic process"/>
    <property type="evidence" value="ECO:0007669"/>
    <property type="project" value="UniProtKB-KW"/>
</dbReference>
<dbReference type="GO" id="GO:0047952">
    <property type="term" value="F:glycerol-3-phosphate dehydrogenase [NAD(P)+] activity"/>
    <property type="evidence" value="ECO:0007669"/>
    <property type="project" value="UniProtKB-EC"/>
</dbReference>
<evidence type="ECO:0000256" key="7">
    <source>
        <dbReference type="ARBA" id="ARBA00023264"/>
    </source>
</evidence>
<dbReference type="GO" id="GO:0005829">
    <property type="term" value="C:cytosol"/>
    <property type="evidence" value="ECO:0007669"/>
    <property type="project" value="TreeGrafter"/>
</dbReference>
<dbReference type="PANTHER" id="PTHR11728:SF1">
    <property type="entry name" value="GLYCEROL-3-PHOSPHATE DEHYDROGENASE [NAD(+)] 2, CHLOROPLASTIC"/>
    <property type="match status" value="1"/>
</dbReference>
<keyword evidence="3 8" id="KW-0560">Oxidoreductase</keyword>
<gene>
    <name evidence="12" type="ORF">HKBW3S03_01943</name>
</gene>
<keyword evidence="7" id="KW-1208">Phospholipid metabolism</keyword>
<dbReference type="EC" id="1.1.1.94" evidence="9"/>
<dbReference type="InterPro" id="IPR006109">
    <property type="entry name" value="G3P_DH_NAD-dep_C"/>
</dbReference>
<keyword evidence="4 8" id="KW-0520">NAD</keyword>
<dbReference type="InterPro" id="IPR008927">
    <property type="entry name" value="6-PGluconate_DH-like_C_sf"/>
</dbReference>